<dbReference type="SMART" id="SM00093">
    <property type="entry name" value="SERPIN"/>
    <property type="match status" value="1"/>
</dbReference>
<organism evidence="3 4">
    <name type="scientific">Candidatus Protochlamydia amoebophila</name>
    <dbReference type="NCBI Taxonomy" id="362787"/>
    <lineage>
        <taxon>Bacteria</taxon>
        <taxon>Pseudomonadati</taxon>
        <taxon>Chlamydiota</taxon>
        <taxon>Chlamydiia</taxon>
        <taxon>Parachlamydiales</taxon>
        <taxon>Parachlamydiaceae</taxon>
        <taxon>Candidatus Protochlamydia</taxon>
    </lineage>
</organism>
<comment type="similarity">
    <text evidence="1">Belongs to the serpin family.</text>
</comment>
<gene>
    <name evidence="3" type="primary">serPINB14</name>
    <name evidence="3" type="ORF">DB44_CG00020</name>
</gene>
<dbReference type="GO" id="GO:0004867">
    <property type="term" value="F:serine-type endopeptidase inhibitor activity"/>
    <property type="evidence" value="ECO:0007669"/>
    <property type="project" value="InterPro"/>
</dbReference>
<reference evidence="3 4" key="1">
    <citation type="journal article" date="2014" name="Mol. Biol. Evol.">
        <title>Massive expansion of Ubiquitination-related gene families within the Chlamydiae.</title>
        <authorList>
            <person name="Domman D."/>
            <person name="Collingro A."/>
            <person name="Lagkouvardos I."/>
            <person name="Gehre L."/>
            <person name="Weinmaier T."/>
            <person name="Rattei T."/>
            <person name="Subtil A."/>
            <person name="Horn M."/>
        </authorList>
    </citation>
    <scope>NUCLEOTIDE SEQUENCE [LARGE SCALE GENOMIC DNA]</scope>
    <source>
        <strain evidence="3 4">EI2</strain>
    </source>
</reference>
<dbReference type="MEROPS" id="I04.077"/>
<dbReference type="InterPro" id="IPR023795">
    <property type="entry name" value="Serpin_CS"/>
</dbReference>
<evidence type="ECO:0000313" key="4">
    <source>
        <dbReference type="Proteomes" id="UP000031465"/>
    </source>
</evidence>
<dbReference type="PANTHER" id="PTHR11461">
    <property type="entry name" value="SERINE PROTEASE INHIBITOR, SERPIN"/>
    <property type="match status" value="1"/>
</dbReference>
<dbReference type="InterPro" id="IPR042178">
    <property type="entry name" value="Serpin_sf_1"/>
</dbReference>
<dbReference type="InterPro" id="IPR042185">
    <property type="entry name" value="Serpin_sf_2"/>
</dbReference>
<evidence type="ECO:0000313" key="3">
    <source>
        <dbReference type="EMBL" id="KIC72513.1"/>
    </source>
</evidence>
<dbReference type="Pfam" id="PF00079">
    <property type="entry name" value="Serpin"/>
    <property type="match status" value="1"/>
</dbReference>
<proteinExistence type="inferred from homology"/>
<dbReference type="InterPro" id="IPR023796">
    <property type="entry name" value="Serpin_dom"/>
</dbReference>
<dbReference type="Gene3D" id="2.30.39.10">
    <property type="entry name" value="Alpha-1-antitrypsin, domain 1"/>
    <property type="match status" value="1"/>
</dbReference>
<dbReference type="Gene3D" id="3.30.497.10">
    <property type="entry name" value="Antithrombin, subunit I, domain 2"/>
    <property type="match status" value="1"/>
</dbReference>
<dbReference type="InterPro" id="IPR036186">
    <property type="entry name" value="Serpin_sf"/>
</dbReference>
<protein>
    <submittedName>
        <fullName evidence="3">Ovalbumin</fullName>
    </submittedName>
</protein>
<dbReference type="SUPFAM" id="SSF56574">
    <property type="entry name" value="Serpins"/>
    <property type="match status" value="1"/>
</dbReference>
<dbReference type="Proteomes" id="UP000031465">
    <property type="component" value="Unassembled WGS sequence"/>
</dbReference>
<dbReference type="PATRIC" id="fig|362787.3.peg.801"/>
<evidence type="ECO:0000259" key="2">
    <source>
        <dbReference type="SMART" id="SM00093"/>
    </source>
</evidence>
<accession>A0A0C1HCJ2</accession>
<dbReference type="EMBL" id="JSAN01000053">
    <property type="protein sequence ID" value="KIC72513.1"/>
    <property type="molecule type" value="Genomic_DNA"/>
</dbReference>
<evidence type="ECO:0000256" key="1">
    <source>
        <dbReference type="RuleBase" id="RU000411"/>
    </source>
</evidence>
<dbReference type="PROSITE" id="PS00284">
    <property type="entry name" value="SERPIN"/>
    <property type="match status" value="1"/>
</dbReference>
<dbReference type="GO" id="GO:0005615">
    <property type="term" value="C:extracellular space"/>
    <property type="evidence" value="ECO:0007669"/>
    <property type="project" value="InterPro"/>
</dbReference>
<dbReference type="InterPro" id="IPR000215">
    <property type="entry name" value="Serpin_fam"/>
</dbReference>
<feature type="domain" description="Serpin" evidence="2">
    <location>
        <begin position="55"/>
        <end position="415"/>
    </location>
</feature>
<sequence>MKGKQMKYMRVSIFLLISIMSYLFSQEHEILTNAKVSTEDQHFNIVVDGNNRFAFALLQHLNKQYKGNIVCSSYSIASGLSRLALGAKGTTLNQIRQILNYSMSFNPLIGSLDQFFVTIPKEKNGSQVFLANSVWLQKDVSVIPAYQYAYKKNYFSELQKINFKENSVNSLKEINDWTLKQTNNRIHNIVSPQAFSENNQFILTTSFYLKGTWRKMFPVGKTTRKPFYINSSQVRQVDMMHTLGQYPILITEKLTMIEIPYLTQEGTTPDFSLVILLPKEQMGWQTILEELNLENWKNWTKNLTPQSIKLSLPCFRIEQKLQLNSVLQALGAKELFTPQADLTGITREKLQLSHAIHKTLIHVAEEGSDSKAWGVNMEEPEDSSMQELLIDHPFFFLIIERSTHSILSIGRVLQP</sequence>
<dbReference type="PANTHER" id="PTHR11461:SF211">
    <property type="entry name" value="GH10112P-RELATED"/>
    <property type="match status" value="1"/>
</dbReference>
<dbReference type="AlphaFoldDB" id="A0A0C1HCJ2"/>
<name>A0A0C1HCJ2_9BACT</name>
<comment type="caution">
    <text evidence="3">The sequence shown here is derived from an EMBL/GenBank/DDBJ whole genome shotgun (WGS) entry which is preliminary data.</text>
</comment>